<evidence type="ECO:0000313" key="2">
    <source>
        <dbReference type="Proteomes" id="UP000515369"/>
    </source>
</evidence>
<organism evidence="1 2">
    <name type="scientific">Spirosoma foliorum</name>
    <dbReference type="NCBI Taxonomy" id="2710596"/>
    <lineage>
        <taxon>Bacteria</taxon>
        <taxon>Pseudomonadati</taxon>
        <taxon>Bacteroidota</taxon>
        <taxon>Cytophagia</taxon>
        <taxon>Cytophagales</taxon>
        <taxon>Cytophagaceae</taxon>
        <taxon>Spirosoma</taxon>
    </lineage>
</organism>
<name>A0A7G5H041_9BACT</name>
<dbReference type="KEGG" id="sfol:H3H32_05950"/>
<reference evidence="1 2" key="1">
    <citation type="submission" date="2020-07" db="EMBL/GenBank/DDBJ databases">
        <title>Spirosoma foliorum sp. nov., isolated from the leaves on the Nejang mountain Korea, Republic of.</title>
        <authorList>
            <person name="Ho H."/>
            <person name="Lee Y.-J."/>
            <person name="Nurcahyanto D.-A."/>
            <person name="Kim S.-G."/>
        </authorList>
    </citation>
    <scope>NUCLEOTIDE SEQUENCE [LARGE SCALE GENOMIC DNA]</scope>
    <source>
        <strain evidence="1 2">PL0136</strain>
    </source>
</reference>
<evidence type="ECO:0000313" key="1">
    <source>
        <dbReference type="EMBL" id="QMW04483.1"/>
    </source>
</evidence>
<sequence>MEPLADYVIQLKHLPIDLRVEMVLVDMLEAGISLDELILNPVGAFKRTFGRDIVRTNWVEAQHKSQRWLQIDLNRTGLYDLLPEGVFHQPTSNDASASKEAVLREISVQREREQAARRFFLPIEQEFFRQRVRIEQEQQTFLSDTNPVQSDDPLAWFWNLPHFLTPTQTKRLLYLLPLMHKLAGDVAAMTTCLEQLVEERVSLQLDSPGMALVQANTPALGQWELGNSSVFDGWLNNEDPLLRITVHIDRSERVVDYMPGHNGIRLIEWLTGYLVPLDTDVQIDLDTSTLNDSFLFTDNNSLSRLDFTTRI</sequence>
<accession>A0A7G5H041</accession>
<dbReference type="Proteomes" id="UP000515369">
    <property type="component" value="Chromosome"/>
</dbReference>
<gene>
    <name evidence="1" type="ORF">H3H32_05950</name>
</gene>
<dbReference type="EMBL" id="CP059732">
    <property type="protein sequence ID" value="QMW04483.1"/>
    <property type="molecule type" value="Genomic_DNA"/>
</dbReference>
<protein>
    <submittedName>
        <fullName evidence="1">Uncharacterized protein</fullName>
    </submittedName>
</protein>
<keyword evidence="2" id="KW-1185">Reference proteome</keyword>
<dbReference type="RefSeq" id="WP_182461738.1">
    <property type="nucleotide sequence ID" value="NZ_CP059732.1"/>
</dbReference>
<proteinExistence type="predicted"/>
<dbReference type="AlphaFoldDB" id="A0A7G5H041"/>